<dbReference type="InterPro" id="IPR001544">
    <property type="entry name" value="Aminotrans_IV"/>
</dbReference>
<comment type="caution">
    <text evidence="1">The sequence shown here is derived from an EMBL/GenBank/DDBJ whole genome shotgun (WGS) entry which is preliminary data.</text>
</comment>
<dbReference type="InterPro" id="IPR036038">
    <property type="entry name" value="Aminotransferase-like"/>
</dbReference>
<evidence type="ECO:0000313" key="2">
    <source>
        <dbReference type="Proteomes" id="UP000316252"/>
    </source>
</evidence>
<proteinExistence type="predicted"/>
<dbReference type="RefSeq" id="WP_141164129.1">
    <property type="nucleotide sequence ID" value="NZ_VHQG01000004.1"/>
</dbReference>
<dbReference type="SUPFAM" id="SSF56752">
    <property type="entry name" value="D-aminoacid aminotransferase-like PLP-dependent enzymes"/>
    <property type="match status" value="1"/>
</dbReference>
<sequence length="284" mass="30615">MTTTFRWQNRELVAADDCDVVPARVDAADSWLVTEGRARGIGLHRQRFLDALPEDFWALDPKGFWDAALALLPREGDWFPRVDARTARAPELIFRLRPAPERRASLRLVTAERDPRTTPLVKGPDLAAMTALRTAAQGLGADEAVVLDVDGAVAEGSTTCLLWWRGDALCVPEEAIARVDSVTLRSILALATALGIDVLHERATPDELDGLEIWAVNALHGVRIVTEWIGGPAPAELPGRRAEWQARLDALRRPLPLHAVPDAAARTAVPDAAAPTPPSGGAGG</sequence>
<gene>
    <name evidence="1" type="ORF">FJ657_12870</name>
</gene>
<keyword evidence="2" id="KW-1185">Reference proteome</keyword>
<dbReference type="EMBL" id="VHQG01000004">
    <property type="protein sequence ID" value="TPW74491.1"/>
    <property type="molecule type" value="Genomic_DNA"/>
</dbReference>
<dbReference type="Gene3D" id="3.20.10.10">
    <property type="entry name" value="D-amino Acid Aminotransferase, subunit A, domain 2"/>
    <property type="match status" value="1"/>
</dbReference>
<dbReference type="Pfam" id="PF01063">
    <property type="entry name" value="Aminotran_4"/>
    <property type="match status" value="1"/>
</dbReference>
<organism evidence="1 2">
    <name type="scientific">Schumannella soli</name>
    <dbReference type="NCBI Taxonomy" id="2590779"/>
    <lineage>
        <taxon>Bacteria</taxon>
        <taxon>Bacillati</taxon>
        <taxon>Actinomycetota</taxon>
        <taxon>Actinomycetes</taxon>
        <taxon>Micrococcales</taxon>
        <taxon>Microbacteriaceae</taxon>
        <taxon>Schumannella</taxon>
    </lineage>
</organism>
<evidence type="ECO:0000313" key="1">
    <source>
        <dbReference type="EMBL" id="TPW74491.1"/>
    </source>
</evidence>
<dbReference type="Proteomes" id="UP000316252">
    <property type="component" value="Unassembled WGS sequence"/>
</dbReference>
<accession>A0A506XPD0</accession>
<dbReference type="InterPro" id="IPR043132">
    <property type="entry name" value="BCAT-like_C"/>
</dbReference>
<evidence type="ECO:0008006" key="3">
    <source>
        <dbReference type="Google" id="ProtNLM"/>
    </source>
</evidence>
<dbReference type="AlphaFoldDB" id="A0A506XPD0"/>
<name>A0A506XPD0_9MICO</name>
<protein>
    <recommendedName>
        <fullName evidence="3">Aminotransferase class IV</fullName>
    </recommendedName>
</protein>
<dbReference type="GO" id="GO:0003824">
    <property type="term" value="F:catalytic activity"/>
    <property type="evidence" value="ECO:0007669"/>
    <property type="project" value="InterPro"/>
</dbReference>
<reference evidence="1 2" key="1">
    <citation type="submission" date="2019-06" db="EMBL/GenBank/DDBJ databases">
        <authorList>
            <person name="Li F."/>
        </authorList>
    </citation>
    <scope>NUCLEOTIDE SEQUENCE [LARGE SCALE GENOMIC DNA]</scope>
    <source>
        <strain evidence="1 2">10F1D-1</strain>
    </source>
</reference>
<dbReference type="OrthoDB" id="4570776at2"/>